<dbReference type="Proteomes" id="UP000265631">
    <property type="component" value="Unassembled WGS sequence"/>
</dbReference>
<accession>A0A395MC88</accession>
<evidence type="ECO:0000256" key="1">
    <source>
        <dbReference type="ARBA" id="ARBA00022737"/>
    </source>
</evidence>
<dbReference type="SUPFAM" id="SSF53474">
    <property type="entry name" value="alpha/beta-Hydrolases"/>
    <property type="match status" value="1"/>
</dbReference>
<feature type="compositionally biased region" description="Pro residues" evidence="3">
    <location>
        <begin position="1"/>
        <end position="20"/>
    </location>
</feature>
<dbReference type="InterPro" id="IPR036770">
    <property type="entry name" value="Ankyrin_rpt-contain_sf"/>
</dbReference>
<dbReference type="SUPFAM" id="SSF52540">
    <property type="entry name" value="P-loop containing nucleoside triphosphate hydrolases"/>
    <property type="match status" value="1"/>
</dbReference>
<gene>
    <name evidence="5" type="ORF">FIE12Z_10237</name>
</gene>
<evidence type="ECO:0000256" key="2">
    <source>
        <dbReference type="PROSITE-ProRule" id="PRU00023"/>
    </source>
</evidence>
<feature type="repeat" description="ANK" evidence="2">
    <location>
        <begin position="1036"/>
        <end position="1068"/>
    </location>
</feature>
<proteinExistence type="predicted"/>
<dbReference type="PROSITE" id="PS50297">
    <property type="entry name" value="ANK_REP_REGION"/>
    <property type="match status" value="1"/>
</dbReference>
<feature type="repeat" description="ANK" evidence="2">
    <location>
        <begin position="1003"/>
        <end position="1035"/>
    </location>
</feature>
<feature type="domain" description="Nephrocystin 3-like N-terminal" evidence="4">
    <location>
        <begin position="368"/>
        <end position="547"/>
    </location>
</feature>
<dbReference type="InterPro" id="IPR002110">
    <property type="entry name" value="Ankyrin_rpt"/>
</dbReference>
<dbReference type="PROSITE" id="PS50088">
    <property type="entry name" value="ANK_REPEAT"/>
    <property type="match status" value="2"/>
</dbReference>
<dbReference type="Pfam" id="PF12796">
    <property type="entry name" value="Ank_2"/>
    <property type="match status" value="1"/>
</dbReference>
<dbReference type="InterPro" id="IPR056884">
    <property type="entry name" value="NPHP3-like_N"/>
</dbReference>
<sequence>MSRPPTPDDSPDISAPPPQKPNDNRHLGLVQVHPKTTDKKEISKKKVDIVFMHGLDAQSPKTWIAWVREDDPHSGNVNWLSDEQMLPAAMPDARILTYDWNSNYDRTASRERLVGHADALLERISRDREDFNRHDTPLMFVASCYSGLLLAQALVRATEIYLPRHKNNRRILDSVAGIAFLGTPFGGSWKTGSLVANLRVEIAANAATEYNRELIEYLKPGTKDAPSPLQDLIQRFTYMIRHEDFNFGIVCFYETRDTNFSPYKNKLPSSYGGELDADGHGIVVDQSSACLQGVDKIALDVRHNMLHKFNSPQNEGFKHLTSRLREFQGKAELKLNTRAKLHDKCLEGLYFGGINYEPGQIREATETTCQWLVEHPIYSNWHEEGHGVFWILGSPGSGKSTIIKHAVKKDQGLHDQRPTITLSFFFHNQGKRLQHTVEGLLRGLLRQLLEKVPGQMHFFCNKLDTDAPKGLHDSRWAAPYLVKLFEEALAAVLDHVNIRVFVDALDECRVGEEENDTQEIEDLVQKLREIEELMRGKPQCLSICFACRHFPLLASLNKDPYIKTEWENGRAIEEYVQQELLRITGDDQLRSNLQTEIVGSANGNFLWASLVTAEAIRLHRKGLPVEDRIRNTPKQISKIYEEIVRRLSRETSEMSLKVFQWICFVEETLSLGDICFAAGIDVQESRCSSFSELYHSSASDTDPRMERLIGTLSGGLAEANGDHKDLVLIHQSVKDFLIQDGFRILDPEQDTHQKVMENGHSLLLRSCLWWLTETDLSGVGQHWMNTFDPAIIVMVRYTHLNLNDFQPIELDPRDDVRATVDALSPSDREVMRGVLSGQAETCTSWSAHYLEGIVSQEFENWLIADEIFACLLMYMHLALKQPSFLLYMYAAESWVHHALKAADNGGLLTAKSEIGKFCSRLKLEHATVYNRLLGVLHVAAGLPKSWILEELLVPMSDSPLDVNSMSGWYGLTPLMRAIRHGHDDNIRFLLEHEKTDINAKNLAHQTVLFDAFNLENYELMQRLIKHGADVDIQDAGGETLLMWAVDDDQYEIMNLLLDNGANVHLKSDDGTRAIGVAKGRCLHGLARVCF</sequence>
<keyword evidence="1" id="KW-0677">Repeat</keyword>
<name>A0A395MC88_9HYPO</name>
<dbReference type="AlphaFoldDB" id="A0A395MC88"/>
<dbReference type="SUPFAM" id="SSF48403">
    <property type="entry name" value="Ankyrin repeat"/>
    <property type="match status" value="1"/>
</dbReference>
<organism evidence="5 6">
    <name type="scientific">Fusarium flagelliforme</name>
    <dbReference type="NCBI Taxonomy" id="2675880"/>
    <lineage>
        <taxon>Eukaryota</taxon>
        <taxon>Fungi</taxon>
        <taxon>Dikarya</taxon>
        <taxon>Ascomycota</taxon>
        <taxon>Pezizomycotina</taxon>
        <taxon>Sordariomycetes</taxon>
        <taxon>Hypocreomycetidae</taxon>
        <taxon>Hypocreales</taxon>
        <taxon>Nectriaceae</taxon>
        <taxon>Fusarium</taxon>
        <taxon>Fusarium incarnatum-equiseti species complex</taxon>
    </lineage>
</organism>
<evidence type="ECO:0000256" key="3">
    <source>
        <dbReference type="SAM" id="MobiDB-lite"/>
    </source>
</evidence>
<keyword evidence="6" id="KW-1185">Reference proteome</keyword>
<protein>
    <submittedName>
        <fullName evidence="5">Ankyrin repeat protein</fullName>
    </submittedName>
</protein>
<dbReference type="InterPro" id="IPR029058">
    <property type="entry name" value="AB_hydrolase_fold"/>
</dbReference>
<dbReference type="PANTHER" id="PTHR10039:SF5">
    <property type="entry name" value="NACHT DOMAIN-CONTAINING PROTEIN"/>
    <property type="match status" value="1"/>
</dbReference>
<feature type="region of interest" description="Disordered" evidence="3">
    <location>
        <begin position="1"/>
        <end position="26"/>
    </location>
</feature>
<evidence type="ECO:0000313" key="5">
    <source>
        <dbReference type="EMBL" id="RFN45475.1"/>
    </source>
</evidence>
<dbReference type="Gene3D" id="1.25.40.20">
    <property type="entry name" value="Ankyrin repeat-containing domain"/>
    <property type="match status" value="1"/>
</dbReference>
<dbReference type="Pfam" id="PF24883">
    <property type="entry name" value="NPHP3_N"/>
    <property type="match status" value="1"/>
</dbReference>
<dbReference type="EMBL" id="PXXK01000350">
    <property type="protein sequence ID" value="RFN45475.1"/>
    <property type="molecule type" value="Genomic_DNA"/>
</dbReference>
<dbReference type="STRING" id="2594813.A0A395MC88"/>
<dbReference type="Gene3D" id="3.40.50.300">
    <property type="entry name" value="P-loop containing nucleotide triphosphate hydrolases"/>
    <property type="match status" value="1"/>
</dbReference>
<reference evidence="5 6" key="1">
    <citation type="journal article" date="2018" name="PLoS Pathog.">
        <title>Evolution of structural diversity of trichothecenes, a family of toxins produced by plant pathogenic and entomopathogenic fungi.</title>
        <authorList>
            <person name="Proctor R.H."/>
            <person name="McCormick S.P."/>
            <person name="Kim H.S."/>
            <person name="Cardoza R.E."/>
            <person name="Stanley A.M."/>
            <person name="Lindo L."/>
            <person name="Kelly A."/>
            <person name="Brown D.W."/>
            <person name="Lee T."/>
            <person name="Vaughan M.M."/>
            <person name="Alexander N.J."/>
            <person name="Busman M."/>
            <person name="Gutierrez S."/>
        </authorList>
    </citation>
    <scope>NUCLEOTIDE SEQUENCE [LARGE SCALE GENOMIC DNA]</scope>
    <source>
        <strain evidence="5 6">NRRL 13405</strain>
    </source>
</reference>
<evidence type="ECO:0000313" key="6">
    <source>
        <dbReference type="Proteomes" id="UP000265631"/>
    </source>
</evidence>
<dbReference type="SMART" id="SM00248">
    <property type="entry name" value="ANK"/>
    <property type="match status" value="3"/>
</dbReference>
<dbReference type="PANTHER" id="PTHR10039">
    <property type="entry name" value="AMELOGENIN"/>
    <property type="match status" value="1"/>
</dbReference>
<comment type="caution">
    <text evidence="5">The sequence shown here is derived from an EMBL/GenBank/DDBJ whole genome shotgun (WGS) entry which is preliminary data.</text>
</comment>
<evidence type="ECO:0000259" key="4">
    <source>
        <dbReference type="Pfam" id="PF24883"/>
    </source>
</evidence>
<dbReference type="InterPro" id="IPR027417">
    <property type="entry name" value="P-loop_NTPase"/>
</dbReference>
<keyword evidence="2" id="KW-0040">ANK repeat</keyword>